<gene>
    <name evidence="3" type="ORF">SLS62_002746</name>
</gene>
<dbReference type="EMBL" id="JAKJXP020000014">
    <property type="protein sequence ID" value="KAK7755241.1"/>
    <property type="molecule type" value="Genomic_DNA"/>
</dbReference>
<dbReference type="SUPFAM" id="SSF89895">
    <property type="entry name" value="FYSH domain"/>
    <property type="match status" value="1"/>
</dbReference>
<dbReference type="InterPro" id="IPR036786">
    <property type="entry name" value="Ribosome_mat_SBDS_N_sf"/>
</dbReference>
<evidence type="ECO:0000259" key="2">
    <source>
        <dbReference type="Pfam" id="PF01172"/>
    </source>
</evidence>
<accession>A0AAN9YRZ5</accession>
<evidence type="ECO:0000313" key="4">
    <source>
        <dbReference type="Proteomes" id="UP001320420"/>
    </source>
</evidence>
<dbReference type="AlphaFoldDB" id="A0AAN9YRZ5"/>
<comment type="caution">
    <text evidence="3">The sequence shown here is derived from an EMBL/GenBank/DDBJ whole genome shotgun (WGS) entry which is preliminary data.</text>
</comment>
<feature type="region of interest" description="Disordered" evidence="1">
    <location>
        <begin position="90"/>
        <end position="120"/>
    </location>
</feature>
<name>A0AAN9YRZ5_9PEZI</name>
<feature type="compositionally biased region" description="Polar residues" evidence="1">
    <location>
        <begin position="104"/>
        <end position="120"/>
    </location>
</feature>
<dbReference type="InterPro" id="IPR019783">
    <property type="entry name" value="SDO1/SBDS_N"/>
</dbReference>
<organism evidence="3 4">
    <name type="scientific">Diatrype stigma</name>
    <dbReference type="NCBI Taxonomy" id="117547"/>
    <lineage>
        <taxon>Eukaryota</taxon>
        <taxon>Fungi</taxon>
        <taxon>Dikarya</taxon>
        <taxon>Ascomycota</taxon>
        <taxon>Pezizomycotina</taxon>
        <taxon>Sordariomycetes</taxon>
        <taxon>Xylariomycetidae</taxon>
        <taxon>Xylariales</taxon>
        <taxon>Diatrypaceae</taxon>
        <taxon>Diatrype</taxon>
    </lineage>
</organism>
<feature type="domain" description="Ribosome maturation protein SDO1/SBDS N-terminal" evidence="2">
    <location>
        <begin position="8"/>
        <end position="99"/>
    </location>
</feature>
<dbReference type="Proteomes" id="UP001320420">
    <property type="component" value="Unassembled WGS sequence"/>
</dbReference>
<reference evidence="3 4" key="1">
    <citation type="submission" date="2024-02" db="EMBL/GenBank/DDBJ databases">
        <title>De novo assembly and annotation of 12 fungi associated with fruit tree decline syndrome in Ontario, Canada.</title>
        <authorList>
            <person name="Sulman M."/>
            <person name="Ellouze W."/>
            <person name="Ilyukhin E."/>
        </authorList>
    </citation>
    <scope>NUCLEOTIDE SEQUENCE [LARGE SCALE GENOMIC DNA]</scope>
    <source>
        <strain evidence="3 4">M11/M66-122</strain>
    </source>
</reference>
<evidence type="ECO:0000313" key="3">
    <source>
        <dbReference type="EMBL" id="KAK7755241.1"/>
    </source>
</evidence>
<proteinExistence type="predicted"/>
<keyword evidence="4" id="KW-1185">Reference proteome</keyword>
<dbReference type="Gene3D" id="3.30.1250.10">
    <property type="entry name" value="Ribosome maturation protein SBDS, N-terminal domain"/>
    <property type="match status" value="1"/>
</dbReference>
<sequence length="120" mass="13330">MVKGAATTSKIHYKGSDEDFIVFVDDIETFKKWKTDKSIPIAHFISTYQVFVTHKQGTQGQFDGASNSTLDNEFGTHTDDEVIKKILESGTLQESEFPERSNSKNDAQQGSIVNGQPGTR</sequence>
<dbReference type="Pfam" id="PF01172">
    <property type="entry name" value="SBDS_N"/>
    <property type="match status" value="1"/>
</dbReference>
<evidence type="ECO:0000256" key="1">
    <source>
        <dbReference type="SAM" id="MobiDB-lite"/>
    </source>
</evidence>
<protein>
    <recommendedName>
        <fullName evidence="2">Ribosome maturation protein SDO1/SBDS N-terminal domain-containing protein</fullName>
    </recommendedName>
</protein>